<dbReference type="Pfam" id="PF13302">
    <property type="entry name" value="Acetyltransf_3"/>
    <property type="match status" value="1"/>
</dbReference>
<evidence type="ECO:0000313" key="3">
    <source>
        <dbReference type="Proteomes" id="UP001596263"/>
    </source>
</evidence>
<dbReference type="InterPro" id="IPR051531">
    <property type="entry name" value="N-acetyltransferase"/>
</dbReference>
<keyword evidence="2" id="KW-0012">Acyltransferase</keyword>
<keyword evidence="2" id="KW-0808">Transferase</keyword>
<dbReference type="PANTHER" id="PTHR43792:SF1">
    <property type="entry name" value="N-ACETYLTRANSFERASE DOMAIN-CONTAINING PROTEIN"/>
    <property type="match status" value="1"/>
</dbReference>
<name>A0ABW0CW51_STRCD</name>
<dbReference type="EC" id="2.3.-.-" evidence="2"/>
<dbReference type="GO" id="GO:0016746">
    <property type="term" value="F:acyltransferase activity"/>
    <property type="evidence" value="ECO:0007669"/>
    <property type="project" value="UniProtKB-KW"/>
</dbReference>
<dbReference type="PANTHER" id="PTHR43792">
    <property type="entry name" value="GNAT FAMILY, PUTATIVE (AFU_ORTHOLOGUE AFUA_3G00765)-RELATED-RELATED"/>
    <property type="match status" value="1"/>
</dbReference>
<gene>
    <name evidence="2" type="ORF">ACFPQ9_34795</name>
</gene>
<sequence>MSERTTVDGPFLETERLMLRPFTEGDLDEYAAIMADPTVTRFLGSGAPLTREQAWESLALLAGHQRMRGYTQEAVVEKATGRILGRGGLWNAEGWPGLEVGWILGQAAWGHGYATELGAAWRDYAFSALDAPQLFSVIHPDNTGSIRVAERIGHRYLRDVEVTGIRCLLYGQLNPNH</sequence>
<dbReference type="Gene3D" id="3.40.630.30">
    <property type="match status" value="1"/>
</dbReference>
<organism evidence="2 3">
    <name type="scientific">Streptomyces coerulescens</name>
    <dbReference type="NCBI Taxonomy" id="29304"/>
    <lineage>
        <taxon>Bacteria</taxon>
        <taxon>Bacillati</taxon>
        <taxon>Actinomycetota</taxon>
        <taxon>Actinomycetes</taxon>
        <taxon>Kitasatosporales</taxon>
        <taxon>Streptomycetaceae</taxon>
        <taxon>Streptomyces</taxon>
    </lineage>
</organism>
<proteinExistence type="predicted"/>
<keyword evidence="3" id="KW-1185">Reference proteome</keyword>
<evidence type="ECO:0000259" key="1">
    <source>
        <dbReference type="PROSITE" id="PS51186"/>
    </source>
</evidence>
<dbReference type="PROSITE" id="PS51186">
    <property type="entry name" value="GNAT"/>
    <property type="match status" value="1"/>
</dbReference>
<dbReference type="InterPro" id="IPR000182">
    <property type="entry name" value="GNAT_dom"/>
</dbReference>
<dbReference type="RefSeq" id="WP_380862382.1">
    <property type="nucleotide sequence ID" value="NZ_JBHSKM010000032.1"/>
</dbReference>
<accession>A0ABW0CW51</accession>
<evidence type="ECO:0000313" key="2">
    <source>
        <dbReference type="EMBL" id="MFC5219021.1"/>
    </source>
</evidence>
<dbReference type="Proteomes" id="UP001596263">
    <property type="component" value="Unassembled WGS sequence"/>
</dbReference>
<protein>
    <submittedName>
        <fullName evidence="2">GNAT family N-acetyltransferase</fullName>
        <ecNumber evidence="2">2.3.-.-</ecNumber>
    </submittedName>
</protein>
<dbReference type="EMBL" id="JBHSKM010000032">
    <property type="protein sequence ID" value="MFC5219021.1"/>
    <property type="molecule type" value="Genomic_DNA"/>
</dbReference>
<feature type="domain" description="N-acetyltransferase" evidence="1">
    <location>
        <begin position="17"/>
        <end position="175"/>
    </location>
</feature>
<comment type="caution">
    <text evidence="2">The sequence shown here is derived from an EMBL/GenBank/DDBJ whole genome shotgun (WGS) entry which is preliminary data.</text>
</comment>
<dbReference type="InterPro" id="IPR016181">
    <property type="entry name" value="Acyl_CoA_acyltransferase"/>
</dbReference>
<dbReference type="SUPFAM" id="SSF55729">
    <property type="entry name" value="Acyl-CoA N-acyltransferases (Nat)"/>
    <property type="match status" value="1"/>
</dbReference>
<reference evidence="3" key="1">
    <citation type="journal article" date="2019" name="Int. J. Syst. Evol. Microbiol.">
        <title>The Global Catalogue of Microorganisms (GCM) 10K type strain sequencing project: providing services to taxonomists for standard genome sequencing and annotation.</title>
        <authorList>
            <consortium name="The Broad Institute Genomics Platform"/>
            <consortium name="The Broad Institute Genome Sequencing Center for Infectious Disease"/>
            <person name="Wu L."/>
            <person name="Ma J."/>
        </authorList>
    </citation>
    <scope>NUCLEOTIDE SEQUENCE [LARGE SCALE GENOMIC DNA]</scope>
    <source>
        <strain evidence="3">KCTC 42586</strain>
    </source>
</reference>